<dbReference type="InterPro" id="IPR016181">
    <property type="entry name" value="Acyl_CoA_acyltransferase"/>
</dbReference>
<evidence type="ECO:0000313" key="3">
    <source>
        <dbReference type="Proteomes" id="UP000621492"/>
    </source>
</evidence>
<dbReference type="SUPFAM" id="SSF55729">
    <property type="entry name" value="Acyl-CoA N-acyltransferases (Nat)"/>
    <property type="match status" value="1"/>
</dbReference>
<name>A0A9W5X5Z9_9BACI</name>
<dbReference type="EMBL" id="BMJD01000016">
    <property type="protein sequence ID" value="GGB44409.1"/>
    <property type="molecule type" value="Genomic_DNA"/>
</dbReference>
<dbReference type="PROSITE" id="PS51186">
    <property type="entry name" value="GNAT"/>
    <property type="match status" value="1"/>
</dbReference>
<accession>A0A9W5X5Z9</accession>
<reference evidence="2" key="1">
    <citation type="journal article" date="2014" name="Int. J. Syst. Evol. Microbiol.">
        <title>Complete genome sequence of Corynebacterium casei LMG S-19264T (=DSM 44701T), isolated from a smear-ripened cheese.</title>
        <authorList>
            <consortium name="US DOE Joint Genome Institute (JGI-PGF)"/>
            <person name="Walter F."/>
            <person name="Albersmeier A."/>
            <person name="Kalinowski J."/>
            <person name="Ruckert C."/>
        </authorList>
    </citation>
    <scope>NUCLEOTIDE SEQUENCE</scope>
    <source>
        <strain evidence="2">CGMCC 1.15454</strain>
    </source>
</reference>
<dbReference type="Pfam" id="PF00583">
    <property type="entry name" value="Acetyltransf_1"/>
    <property type="match status" value="1"/>
</dbReference>
<organism evidence="2 3">
    <name type="scientific">Lentibacillus populi</name>
    <dbReference type="NCBI Taxonomy" id="1827502"/>
    <lineage>
        <taxon>Bacteria</taxon>
        <taxon>Bacillati</taxon>
        <taxon>Bacillota</taxon>
        <taxon>Bacilli</taxon>
        <taxon>Bacillales</taxon>
        <taxon>Bacillaceae</taxon>
        <taxon>Lentibacillus</taxon>
    </lineage>
</organism>
<keyword evidence="3" id="KW-1185">Reference proteome</keyword>
<dbReference type="RefSeq" id="WP_188725179.1">
    <property type="nucleotide sequence ID" value="NZ_BMJD01000016.1"/>
</dbReference>
<gene>
    <name evidence="2" type="ORF">GCM10011409_22470</name>
</gene>
<dbReference type="Proteomes" id="UP000621492">
    <property type="component" value="Unassembled WGS sequence"/>
</dbReference>
<proteinExistence type="predicted"/>
<dbReference type="InterPro" id="IPR000182">
    <property type="entry name" value="GNAT_dom"/>
</dbReference>
<feature type="domain" description="N-acetyltransferase" evidence="1">
    <location>
        <begin position="2"/>
        <end position="145"/>
    </location>
</feature>
<evidence type="ECO:0000313" key="2">
    <source>
        <dbReference type="EMBL" id="GGB44409.1"/>
    </source>
</evidence>
<protein>
    <recommendedName>
        <fullName evidence="1">N-acetyltransferase domain-containing protein</fullName>
    </recommendedName>
</protein>
<sequence>MYKIREARLGDFAELAKLNDTCENIHLAAEPGKLEKEFFVDCLKQDNVRLLVVEKSGVIVAFILFRMDQTAGEFHIDKLSIKSGYAGKGLDEHLYQKLERLAVKKDAVQITATISTTNLAVHDFFKRNGWKQKNQVYIKYLEGEN</sequence>
<comment type="caution">
    <text evidence="2">The sequence shown here is derived from an EMBL/GenBank/DDBJ whole genome shotgun (WGS) entry which is preliminary data.</text>
</comment>
<reference evidence="2" key="2">
    <citation type="submission" date="2020-09" db="EMBL/GenBank/DDBJ databases">
        <authorList>
            <person name="Sun Q."/>
            <person name="Zhou Y."/>
        </authorList>
    </citation>
    <scope>NUCLEOTIDE SEQUENCE</scope>
    <source>
        <strain evidence="2">CGMCC 1.15454</strain>
    </source>
</reference>
<evidence type="ECO:0000259" key="1">
    <source>
        <dbReference type="PROSITE" id="PS51186"/>
    </source>
</evidence>
<dbReference type="Gene3D" id="3.40.630.30">
    <property type="match status" value="1"/>
</dbReference>
<dbReference type="GO" id="GO:0016747">
    <property type="term" value="F:acyltransferase activity, transferring groups other than amino-acyl groups"/>
    <property type="evidence" value="ECO:0007669"/>
    <property type="project" value="InterPro"/>
</dbReference>
<dbReference type="AlphaFoldDB" id="A0A9W5X5Z9"/>